<name>A0A4U9U670_SERFO</name>
<evidence type="ECO:0000313" key="1">
    <source>
        <dbReference type="EMBL" id="VTR27617.1"/>
    </source>
</evidence>
<gene>
    <name evidence="1" type="ORF">NCTC12965_02588</name>
</gene>
<reference evidence="1" key="1">
    <citation type="submission" date="2019-05" db="EMBL/GenBank/DDBJ databases">
        <authorList>
            <consortium name="Pathogen Informatics"/>
        </authorList>
    </citation>
    <scope>NUCLEOTIDE SEQUENCE [LARGE SCALE GENOMIC DNA]</scope>
    <source>
        <strain evidence="1">NCTC12965</strain>
    </source>
</reference>
<dbReference type="EMBL" id="CABEEZ010000053">
    <property type="protein sequence ID" value="VTR27617.1"/>
    <property type="molecule type" value="Genomic_DNA"/>
</dbReference>
<protein>
    <submittedName>
        <fullName evidence="1">Uncharacterized protein</fullName>
    </submittedName>
</protein>
<sequence length="37" mass="4024">MSNSMADNIIGIYQRMPGRLSRNGQPLCLSNPGWSAS</sequence>
<organism evidence="1">
    <name type="scientific">Serratia fonticola</name>
    <dbReference type="NCBI Taxonomy" id="47917"/>
    <lineage>
        <taxon>Bacteria</taxon>
        <taxon>Pseudomonadati</taxon>
        <taxon>Pseudomonadota</taxon>
        <taxon>Gammaproteobacteria</taxon>
        <taxon>Enterobacterales</taxon>
        <taxon>Yersiniaceae</taxon>
        <taxon>Serratia</taxon>
    </lineage>
</organism>
<accession>A0A4U9U670</accession>
<proteinExistence type="predicted"/>
<dbReference type="AlphaFoldDB" id="A0A4U9U670"/>